<dbReference type="VEuPathDB" id="VectorBase:BGLB032077"/>
<dbReference type="EnsemblMetazoa" id="BGLB032077-RA">
    <property type="protein sequence ID" value="BGLB032077-PA"/>
    <property type="gene ID" value="BGLB032077"/>
</dbReference>
<keyword evidence="2" id="KW-0472">Membrane</keyword>
<dbReference type="Proteomes" id="UP000076420">
    <property type="component" value="Unassembled WGS sequence"/>
</dbReference>
<protein>
    <submittedName>
        <fullName evidence="3">Uncharacterized protein</fullName>
    </submittedName>
</protein>
<dbReference type="KEGG" id="bgt:106056858"/>
<name>A0A2C9LKA7_BIOGL</name>
<feature type="region of interest" description="Disordered" evidence="1">
    <location>
        <begin position="493"/>
        <end position="521"/>
    </location>
</feature>
<evidence type="ECO:0000256" key="1">
    <source>
        <dbReference type="SAM" id="MobiDB-lite"/>
    </source>
</evidence>
<feature type="transmembrane region" description="Helical" evidence="2">
    <location>
        <begin position="41"/>
        <end position="62"/>
    </location>
</feature>
<dbReference type="VEuPathDB" id="VectorBase:BGLAX_028327"/>
<gene>
    <name evidence="3" type="primary">106056858</name>
</gene>
<evidence type="ECO:0000313" key="3">
    <source>
        <dbReference type="EnsemblMetazoa" id="BGLB032077-PA"/>
    </source>
</evidence>
<proteinExistence type="predicted"/>
<dbReference type="AlphaFoldDB" id="A0A2C9LKA7"/>
<sequence>MFHSSHIHMPNRHRQRTALRTFFPSSSFSPPDSKEPLRRGILFSSVATVLLLVGAILTWLGFNDVFGGKISMTGPLLIALALLMLLLSFRQFMLARKRNRTTNVQMETMNSGNGIPAGTDQEDMNGTATIVVESWDTDEPNVDPVRNPDELAPPSYMDIAQSFNSNCPSFFSHDDHNEAPPTYEETCAGLNTYGSETSLTQLSSRHNELSPSPRRTGQQGFFQNDPSFVSGIIKQPRRSSNTLCPSTAVSLSQKHGENTIASQQNTKPLPSSTDIVSENSLFLPPSLPTVVSSPETSKVSEEGKDLISQWSRRSFSSIPSYTCLLSESGEVSAHVYNTSSIIEEMMPTEDSVPQGSSNLPTRSHSMSSVHVLRQGVPYGNLSPTQTQQSNQSCMCPQLPHQPDEHAPSAAMEILSPVSNLNSSSPKLNSPTYYPHLRKTSDSNILDLLGSQPGCTGQQRHFTEYHSTSSLGNYQTVDLQDSPLYLGYTNEQQGNSVKENQKKTESQQSIGHGNVLDVQETI</sequence>
<keyword evidence="2" id="KW-0812">Transmembrane</keyword>
<dbReference type="OrthoDB" id="6096364at2759"/>
<organism evidence="3 4">
    <name type="scientific">Biomphalaria glabrata</name>
    <name type="common">Bloodfluke planorb</name>
    <name type="synonym">Freshwater snail</name>
    <dbReference type="NCBI Taxonomy" id="6526"/>
    <lineage>
        <taxon>Eukaryota</taxon>
        <taxon>Metazoa</taxon>
        <taxon>Spiralia</taxon>
        <taxon>Lophotrochozoa</taxon>
        <taxon>Mollusca</taxon>
        <taxon>Gastropoda</taxon>
        <taxon>Heterobranchia</taxon>
        <taxon>Euthyneura</taxon>
        <taxon>Panpulmonata</taxon>
        <taxon>Hygrophila</taxon>
        <taxon>Lymnaeoidea</taxon>
        <taxon>Planorbidae</taxon>
        <taxon>Biomphalaria</taxon>
    </lineage>
</organism>
<reference evidence="3" key="1">
    <citation type="submission" date="2020-05" db="UniProtKB">
        <authorList>
            <consortium name="EnsemblMetazoa"/>
        </authorList>
    </citation>
    <scope>IDENTIFICATION</scope>
    <source>
        <strain evidence="3">BB02</strain>
    </source>
</reference>
<evidence type="ECO:0000313" key="4">
    <source>
        <dbReference type="Proteomes" id="UP000076420"/>
    </source>
</evidence>
<feature type="transmembrane region" description="Helical" evidence="2">
    <location>
        <begin position="68"/>
        <end position="89"/>
    </location>
</feature>
<evidence type="ECO:0000256" key="2">
    <source>
        <dbReference type="SAM" id="Phobius"/>
    </source>
</evidence>
<keyword evidence="2" id="KW-1133">Transmembrane helix</keyword>
<feature type="region of interest" description="Disordered" evidence="1">
    <location>
        <begin position="200"/>
        <end position="221"/>
    </location>
</feature>
<accession>A0A2C9LKA7</accession>